<dbReference type="SMART" id="SM00091">
    <property type="entry name" value="PAS"/>
    <property type="match status" value="1"/>
</dbReference>
<dbReference type="InterPro" id="IPR000160">
    <property type="entry name" value="GGDEF_dom"/>
</dbReference>
<proteinExistence type="predicted"/>
<dbReference type="RefSeq" id="WP_103046139.1">
    <property type="nucleotide sequence ID" value="NZ_BAABBP010000014.1"/>
</dbReference>
<feature type="domain" description="PAC" evidence="4">
    <location>
        <begin position="431"/>
        <end position="484"/>
    </location>
</feature>
<dbReference type="EC" id="2.7.7.65" evidence="1"/>
<keyword evidence="3" id="KW-0812">Transmembrane</keyword>
<dbReference type="Gene3D" id="2.10.70.100">
    <property type="match status" value="1"/>
</dbReference>
<dbReference type="Gene3D" id="3.30.450.20">
    <property type="entry name" value="PAS domain"/>
    <property type="match status" value="1"/>
</dbReference>
<dbReference type="InterPro" id="IPR000014">
    <property type="entry name" value="PAS"/>
</dbReference>
<keyword evidence="7" id="KW-1185">Reference proteome</keyword>
<evidence type="ECO:0000313" key="6">
    <source>
        <dbReference type="EMBL" id="GAA3995104.1"/>
    </source>
</evidence>
<dbReference type="NCBIfam" id="TIGR00229">
    <property type="entry name" value="sensory_box"/>
    <property type="match status" value="1"/>
</dbReference>
<comment type="caution">
    <text evidence="6">The sequence shown here is derived from an EMBL/GenBank/DDBJ whole genome shotgun (WGS) entry which is preliminary data.</text>
</comment>
<gene>
    <name evidence="6" type="ORF">GCM10022279_18360</name>
</gene>
<dbReference type="NCBIfam" id="TIGR00254">
    <property type="entry name" value="GGDEF"/>
    <property type="match status" value="1"/>
</dbReference>
<dbReference type="CDD" id="cd01949">
    <property type="entry name" value="GGDEF"/>
    <property type="match status" value="1"/>
</dbReference>
<dbReference type="InterPro" id="IPR000700">
    <property type="entry name" value="PAS-assoc_C"/>
</dbReference>
<dbReference type="EMBL" id="BAABBP010000014">
    <property type="protein sequence ID" value="GAA3995104.1"/>
    <property type="molecule type" value="Genomic_DNA"/>
</dbReference>
<evidence type="ECO:0000256" key="1">
    <source>
        <dbReference type="ARBA" id="ARBA00012528"/>
    </source>
</evidence>
<dbReference type="PANTHER" id="PTHR45138:SF9">
    <property type="entry name" value="DIGUANYLATE CYCLASE DGCM-RELATED"/>
    <property type="match status" value="1"/>
</dbReference>
<comment type="catalytic activity">
    <reaction evidence="2">
        <text>2 GTP = 3',3'-c-di-GMP + 2 diphosphate</text>
        <dbReference type="Rhea" id="RHEA:24898"/>
        <dbReference type="ChEBI" id="CHEBI:33019"/>
        <dbReference type="ChEBI" id="CHEBI:37565"/>
        <dbReference type="ChEBI" id="CHEBI:58805"/>
        <dbReference type="EC" id="2.7.7.65"/>
    </reaction>
</comment>
<dbReference type="PANTHER" id="PTHR45138">
    <property type="entry name" value="REGULATORY COMPONENTS OF SENSORY TRANSDUCTION SYSTEM"/>
    <property type="match status" value="1"/>
</dbReference>
<evidence type="ECO:0000259" key="4">
    <source>
        <dbReference type="PROSITE" id="PS50113"/>
    </source>
</evidence>
<dbReference type="Pfam" id="PF00990">
    <property type="entry name" value="GGDEF"/>
    <property type="match status" value="1"/>
</dbReference>
<dbReference type="InterPro" id="IPR029787">
    <property type="entry name" value="Nucleotide_cyclase"/>
</dbReference>
<dbReference type="InterPro" id="IPR035965">
    <property type="entry name" value="PAS-like_dom_sf"/>
</dbReference>
<keyword evidence="3" id="KW-0472">Membrane</keyword>
<evidence type="ECO:0000256" key="3">
    <source>
        <dbReference type="SAM" id="Phobius"/>
    </source>
</evidence>
<dbReference type="InterPro" id="IPR043128">
    <property type="entry name" value="Rev_trsase/Diguanyl_cyclase"/>
</dbReference>
<accession>A0ABP7RB58</accession>
<dbReference type="Pfam" id="PF08447">
    <property type="entry name" value="PAS_3"/>
    <property type="match status" value="1"/>
</dbReference>
<dbReference type="CDD" id="cd00130">
    <property type="entry name" value="PAS"/>
    <property type="match status" value="1"/>
</dbReference>
<name>A0ABP7RB58_9BURK</name>
<keyword evidence="3" id="KW-1133">Transmembrane helix</keyword>
<dbReference type="SMART" id="SM00267">
    <property type="entry name" value="GGDEF"/>
    <property type="match status" value="1"/>
</dbReference>
<dbReference type="SUPFAM" id="SSF55785">
    <property type="entry name" value="PYP-like sensor domain (PAS domain)"/>
    <property type="match status" value="1"/>
</dbReference>
<dbReference type="InterPro" id="IPR050469">
    <property type="entry name" value="Diguanylate_Cyclase"/>
</dbReference>
<feature type="transmembrane region" description="Helical" evidence="3">
    <location>
        <begin position="18"/>
        <end position="38"/>
    </location>
</feature>
<dbReference type="InterPro" id="IPR013655">
    <property type="entry name" value="PAS_fold_3"/>
</dbReference>
<evidence type="ECO:0000256" key="2">
    <source>
        <dbReference type="ARBA" id="ARBA00034247"/>
    </source>
</evidence>
<dbReference type="PROSITE" id="PS50113">
    <property type="entry name" value="PAC"/>
    <property type="match status" value="1"/>
</dbReference>
<evidence type="ECO:0000313" key="7">
    <source>
        <dbReference type="Proteomes" id="UP001501627"/>
    </source>
</evidence>
<feature type="transmembrane region" description="Helical" evidence="3">
    <location>
        <begin position="318"/>
        <end position="341"/>
    </location>
</feature>
<dbReference type="PROSITE" id="PS50887">
    <property type="entry name" value="GGDEF"/>
    <property type="match status" value="1"/>
</dbReference>
<sequence>MPSTTEIRIPVAVPRRWWFTPVALGLLLAVVGTLLWWFTQQREQHYRHQIEASLNAINQLQIHGIADWRSRRLGDAQALTDDALLAHTVAQWLRPPQAGRGPQELQEQIAQRLRSLVEHLQYSKVALVDPQGRVLLAAPQQDMPALQAGDLAALAEALSTALPQELGLQQVQGQSTTFFSVIAPLFDGEQPLGALWLMVDARSTLYPLLQTWPNNSRSAESLLVRRGRDAVTVLSPLRHRSDAPLSLRLALQDGGDGAEENDTTVALAVAGGRGTLYGRDYRGHDVLATAGAVPGSDWLLISKIDTAEAFSDARWRQWLALGLLASLAVIALGGLFVVWQWRAWQRERMLKQTLQQQMHWLEAAQKAASIGYFLYDRKRRCYQLSRMSADIFGFAPQQSVSLKQWIAVLEPQEREHILQEHEQTLKGLKPLRLQYRIRRASDGAQRWVEAWCEFPEDGAGAGVAMMGTVQDITERKRDEAELQAYRQQLETRVRTDALTQVANRMALDEAIAREWARAQRGGTTLALLMVDIDAFKAFNDHYGHLAGDQCLQAVAGALAGCVARSGDLVARYGGEEFAVLLPGADAAQACAVAQRLLLAVRALDLAHAGAGNAQRRVSISVGVTSVDVQQLCFVLRGRPVAGLGPSWVPGEDCLELLRQADAALYQAKQRGRDQWVLYGPDCDASLSDRTTRPSMDGKP</sequence>
<protein>
    <recommendedName>
        <fullName evidence="1">diguanylate cyclase</fullName>
        <ecNumber evidence="1">2.7.7.65</ecNumber>
    </recommendedName>
</protein>
<dbReference type="Proteomes" id="UP001501627">
    <property type="component" value="Unassembled WGS sequence"/>
</dbReference>
<organism evidence="6 7">
    <name type="scientific">Comamonas faecalis</name>
    <dbReference type="NCBI Taxonomy" id="1387849"/>
    <lineage>
        <taxon>Bacteria</taxon>
        <taxon>Pseudomonadati</taxon>
        <taxon>Pseudomonadota</taxon>
        <taxon>Betaproteobacteria</taxon>
        <taxon>Burkholderiales</taxon>
        <taxon>Comamonadaceae</taxon>
        <taxon>Comamonas</taxon>
    </lineage>
</organism>
<reference evidence="7" key="1">
    <citation type="journal article" date="2019" name="Int. J. Syst. Evol. Microbiol.">
        <title>The Global Catalogue of Microorganisms (GCM) 10K type strain sequencing project: providing services to taxonomists for standard genome sequencing and annotation.</title>
        <authorList>
            <consortium name="The Broad Institute Genomics Platform"/>
            <consortium name="The Broad Institute Genome Sequencing Center for Infectious Disease"/>
            <person name="Wu L."/>
            <person name="Ma J."/>
        </authorList>
    </citation>
    <scope>NUCLEOTIDE SEQUENCE [LARGE SCALE GENOMIC DNA]</scope>
    <source>
        <strain evidence="7">JCM 17561</strain>
    </source>
</reference>
<dbReference type="SUPFAM" id="SSF55073">
    <property type="entry name" value="Nucleotide cyclase"/>
    <property type="match status" value="1"/>
</dbReference>
<dbReference type="Gene3D" id="3.30.70.270">
    <property type="match status" value="1"/>
</dbReference>
<evidence type="ECO:0000259" key="5">
    <source>
        <dbReference type="PROSITE" id="PS50887"/>
    </source>
</evidence>
<feature type="domain" description="GGDEF" evidence="5">
    <location>
        <begin position="523"/>
        <end position="680"/>
    </location>
</feature>